<dbReference type="NCBIfam" id="TIGR02802">
    <property type="entry name" value="Pal_lipo"/>
    <property type="match status" value="1"/>
</dbReference>
<dbReference type="PRINTS" id="PR01021">
    <property type="entry name" value="OMPADOMAIN"/>
</dbReference>
<evidence type="ECO:0000256" key="2">
    <source>
        <dbReference type="ARBA" id="ARBA00022618"/>
    </source>
</evidence>
<dbReference type="SUPFAM" id="SSF103088">
    <property type="entry name" value="OmpA-like"/>
    <property type="match status" value="1"/>
</dbReference>
<comment type="subunit">
    <text evidence="9">The Tol-Pal system is composed of five core proteins: the inner membrane proteins TolA, TolQ and TolR, the periplasmic protein TolB and the outer membrane protein Pal. They form a network linking the inner and outer membranes and the peptidoglycan layer.</text>
</comment>
<keyword evidence="3 11" id="KW-0732">Signal</keyword>
<keyword evidence="6" id="KW-0998">Cell outer membrane</keyword>
<evidence type="ECO:0000256" key="4">
    <source>
        <dbReference type="ARBA" id="ARBA00023136"/>
    </source>
</evidence>
<feature type="chain" id="PRO_5045678480" description="Peptidoglycan-associated protein" evidence="11">
    <location>
        <begin position="38"/>
        <end position="191"/>
    </location>
</feature>
<feature type="domain" description="OmpA-like" evidence="12">
    <location>
        <begin position="75"/>
        <end position="191"/>
    </location>
</feature>
<evidence type="ECO:0000256" key="3">
    <source>
        <dbReference type="ARBA" id="ARBA00022729"/>
    </source>
</evidence>
<dbReference type="InterPro" id="IPR036737">
    <property type="entry name" value="OmpA-like_sf"/>
</dbReference>
<comment type="function">
    <text evidence="9">Part of the Tol-Pal system, which plays a role in outer membrane invagination during cell division and is important for maintaining outer membrane integrity.</text>
</comment>
<dbReference type="InterPro" id="IPR006664">
    <property type="entry name" value="OMP_bac"/>
</dbReference>
<keyword evidence="14" id="KW-1185">Reference proteome</keyword>
<evidence type="ECO:0000313" key="13">
    <source>
        <dbReference type="EMBL" id="MBK1727304.1"/>
    </source>
</evidence>
<sequence>MSTPANDPTRLPCRPRAGLRLAAAAALLALLAGCASWLEEGARDGTGPEAEAAESAGLAVRGLDPDEPLDAAILDDPDTPLKTRRIHFAFDSSQIPEDALPVLKAHGEFLGEHPELRMTVEGHTDERGSRAYNLALGERRAEAVKELLRAHGAGTEQVETVSYGEEQPLVPESNEQAWAENRRAELVYDSE</sequence>
<reference evidence="13 14" key="1">
    <citation type="journal article" date="2020" name="Microorganisms">
        <title>Osmotic Adaptation and Compatible Solute Biosynthesis of Phototrophic Bacteria as Revealed from Genome Analyses.</title>
        <authorList>
            <person name="Imhoff J.F."/>
            <person name="Rahn T."/>
            <person name="Kunzel S."/>
            <person name="Keller A."/>
            <person name="Neulinger S.C."/>
        </authorList>
    </citation>
    <scope>NUCLEOTIDE SEQUENCE [LARGE SCALE GENOMIC DNA]</scope>
    <source>
        <strain evidence="13 14">DSM 15116</strain>
    </source>
</reference>
<feature type="signal peptide" evidence="11">
    <location>
        <begin position="1"/>
        <end position="37"/>
    </location>
</feature>
<comment type="subcellular location">
    <subcellularLocation>
        <location evidence="1">Cell outer membrane</location>
    </subcellularLocation>
</comment>
<proteinExistence type="inferred from homology"/>
<evidence type="ECO:0000256" key="6">
    <source>
        <dbReference type="ARBA" id="ARBA00023237"/>
    </source>
</evidence>
<keyword evidence="8 9" id="KW-0131">Cell cycle</keyword>
<dbReference type="InterPro" id="IPR039001">
    <property type="entry name" value="Pal"/>
</dbReference>
<comment type="caution">
    <text evidence="13">The sequence shown here is derived from an EMBL/GenBank/DDBJ whole genome shotgun (WGS) entry which is preliminary data.</text>
</comment>
<dbReference type="Pfam" id="PF00691">
    <property type="entry name" value="OmpA"/>
    <property type="match status" value="1"/>
</dbReference>
<name>A0ABS1E9C7_9GAMM</name>
<dbReference type="Proteomes" id="UP000738126">
    <property type="component" value="Unassembled WGS sequence"/>
</dbReference>
<keyword evidence="7 13" id="KW-0449">Lipoprotein</keyword>
<comment type="similarity">
    <text evidence="9">Belongs to the Pal lipoprotein family.</text>
</comment>
<dbReference type="EMBL" id="NRSH01000126">
    <property type="protein sequence ID" value="MBK1727304.1"/>
    <property type="molecule type" value="Genomic_DNA"/>
</dbReference>
<keyword evidence="2 9" id="KW-0132">Cell division</keyword>
<dbReference type="CDD" id="cd07185">
    <property type="entry name" value="OmpA_C-like"/>
    <property type="match status" value="1"/>
</dbReference>
<evidence type="ECO:0000313" key="14">
    <source>
        <dbReference type="Proteomes" id="UP000738126"/>
    </source>
</evidence>
<dbReference type="InterPro" id="IPR050330">
    <property type="entry name" value="Bact_OuterMem_StrucFunc"/>
</dbReference>
<dbReference type="InterPro" id="IPR014169">
    <property type="entry name" value="Pal_lipo_C"/>
</dbReference>
<evidence type="ECO:0000256" key="10">
    <source>
        <dbReference type="PROSITE-ProRule" id="PRU00473"/>
    </source>
</evidence>
<dbReference type="RefSeq" id="WP_200260310.1">
    <property type="nucleotide sequence ID" value="NZ_NRSH01000126.1"/>
</dbReference>
<dbReference type="InterPro" id="IPR006665">
    <property type="entry name" value="OmpA-like"/>
</dbReference>
<evidence type="ECO:0000256" key="11">
    <source>
        <dbReference type="SAM" id="SignalP"/>
    </source>
</evidence>
<evidence type="ECO:0000256" key="8">
    <source>
        <dbReference type="ARBA" id="ARBA00023306"/>
    </source>
</evidence>
<organism evidence="13 14">
    <name type="scientific">Halorhodospira neutriphila</name>
    <dbReference type="NCBI Taxonomy" id="168379"/>
    <lineage>
        <taxon>Bacteria</taxon>
        <taxon>Pseudomonadati</taxon>
        <taxon>Pseudomonadota</taxon>
        <taxon>Gammaproteobacteria</taxon>
        <taxon>Chromatiales</taxon>
        <taxon>Ectothiorhodospiraceae</taxon>
        <taxon>Halorhodospira</taxon>
    </lineage>
</organism>
<dbReference type="PROSITE" id="PS51123">
    <property type="entry name" value="OMPA_2"/>
    <property type="match status" value="1"/>
</dbReference>
<evidence type="ECO:0000259" key="12">
    <source>
        <dbReference type="PROSITE" id="PS51123"/>
    </source>
</evidence>
<dbReference type="Gene3D" id="3.30.1330.60">
    <property type="entry name" value="OmpA-like domain"/>
    <property type="match status" value="1"/>
</dbReference>
<evidence type="ECO:0000256" key="7">
    <source>
        <dbReference type="ARBA" id="ARBA00023288"/>
    </source>
</evidence>
<protein>
    <recommendedName>
        <fullName evidence="9">Peptidoglycan-associated protein</fullName>
    </recommendedName>
</protein>
<dbReference type="PANTHER" id="PTHR30329:SF21">
    <property type="entry name" value="LIPOPROTEIN YIAD-RELATED"/>
    <property type="match status" value="1"/>
</dbReference>
<evidence type="ECO:0000256" key="9">
    <source>
        <dbReference type="HAMAP-Rule" id="MF_02204"/>
    </source>
</evidence>
<keyword evidence="4 10" id="KW-0472">Membrane</keyword>
<gene>
    <name evidence="9 13" type="primary">pal</name>
    <name evidence="13" type="ORF">CKO13_09805</name>
</gene>
<accession>A0ABS1E9C7</accession>
<evidence type="ECO:0000256" key="5">
    <source>
        <dbReference type="ARBA" id="ARBA00023139"/>
    </source>
</evidence>
<keyword evidence="5" id="KW-0564">Palmitate</keyword>
<dbReference type="PANTHER" id="PTHR30329">
    <property type="entry name" value="STATOR ELEMENT OF FLAGELLAR MOTOR COMPLEX"/>
    <property type="match status" value="1"/>
</dbReference>
<dbReference type="HAMAP" id="MF_02204">
    <property type="entry name" value="Pal"/>
    <property type="match status" value="1"/>
</dbReference>
<evidence type="ECO:0000256" key="1">
    <source>
        <dbReference type="ARBA" id="ARBA00004442"/>
    </source>
</evidence>